<dbReference type="AlphaFoldDB" id="A0A1H2JE57"/>
<evidence type="ECO:0000313" key="1">
    <source>
        <dbReference type="EMBL" id="SDU54692.1"/>
    </source>
</evidence>
<name>A0A1H2JE57_9ACTN</name>
<dbReference type="STRING" id="158898.SAMN04488548_1342032"/>
<protein>
    <recommendedName>
        <fullName evidence="3">Polyketide cyclase / dehydrase and lipid transport</fullName>
    </recommendedName>
</protein>
<dbReference type="EMBL" id="FNLM01000034">
    <property type="protein sequence ID" value="SDU54692.1"/>
    <property type="molecule type" value="Genomic_DNA"/>
</dbReference>
<dbReference type="Proteomes" id="UP000183180">
    <property type="component" value="Unassembled WGS sequence"/>
</dbReference>
<proteinExistence type="predicted"/>
<accession>A0A1H2JE57</accession>
<evidence type="ECO:0000313" key="2">
    <source>
        <dbReference type="Proteomes" id="UP000183180"/>
    </source>
</evidence>
<evidence type="ECO:0008006" key="3">
    <source>
        <dbReference type="Google" id="ProtNLM"/>
    </source>
</evidence>
<reference evidence="1 2" key="1">
    <citation type="submission" date="2016-10" db="EMBL/GenBank/DDBJ databases">
        <authorList>
            <person name="de Groot N.N."/>
        </authorList>
    </citation>
    <scope>NUCLEOTIDE SEQUENCE [LARGE SCALE GENOMIC DNA]</scope>
    <source>
        <strain evidence="1 2">DSM 44215</strain>
    </source>
</reference>
<dbReference type="Gene3D" id="3.30.530.20">
    <property type="match status" value="1"/>
</dbReference>
<sequence length="175" mass="19650">MGRMGRSYSLETFDLDFFDDAPVRHVIDVRLPVTPQRAWAEFTRQNTLDWCRAIKKIEFTSPPPYGAGATRKAVLGPGYVTLEEDFFHWTEEPEAGKYHNAFRVKSANVPGIRRFGEATQIDPAEVGCRLRWTFALELPTTSKAVTAFSGPASSTVYKTIEADTLKYFAHLPSAT</sequence>
<dbReference type="InterPro" id="IPR023393">
    <property type="entry name" value="START-like_dom_sf"/>
</dbReference>
<gene>
    <name evidence="1" type="ORF">SAMN04488548_1342032</name>
</gene>
<organism evidence="1 2">
    <name type="scientific">Gordonia westfalica</name>
    <dbReference type="NCBI Taxonomy" id="158898"/>
    <lineage>
        <taxon>Bacteria</taxon>
        <taxon>Bacillati</taxon>
        <taxon>Actinomycetota</taxon>
        <taxon>Actinomycetes</taxon>
        <taxon>Mycobacteriales</taxon>
        <taxon>Gordoniaceae</taxon>
        <taxon>Gordonia</taxon>
    </lineage>
</organism>
<dbReference type="SUPFAM" id="SSF55961">
    <property type="entry name" value="Bet v1-like"/>
    <property type="match status" value="1"/>
</dbReference>